<evidence type="ECO:0000313" key="2">
    <source>
        <dbReference type="Proteomes" id="UP000828941"/>
    </source>
</evidence>
<sequence>MAEIDVSEFAHSPVHKAIILKDYDSLKSILEALPKLSNPHEIQTEAASIAEEEKADQISAVVDRRDVPNHDTPLHIAAKLGDKTATEMLMLAGASKTLNKQGLSALKIAIANRHRKIAMIIVRHSWPQLNMKWHRRLPRYIATLRRMTDFYMEISFHFESSVIPFISRIAPSDTYKIWKRGGNMRADMTLAGFDGLKIKRADKSLLFLGDSLEDEKKSNSSLYIVSHKKKEVIIGTFTTNPPTDEECRRRLAKKCRESSLRIGFDVSQAVLEPQMTWRRKERKEMVGPWKAKVYDMQNIYFWTKSSPDLHRAKTEDKVLNKENEKGSEEVENMLTEEEKKKLEAARSMDSLEKSNSKTREKKEKKGQSGRGKEKEQKKGKRTRTASVNSSSSGVQSQSNGNGETEHKRGMRPVLWISENYPLKIEELLPLLDLLAEKVKAVRRLRELLTTTLPKGTFPVKVAIPCVSSVRVIITFSKFEELPPVDEFSSAPSSPTAADSNEPAETSSSSGSWFQWKSSNGPSSSGGNEDLQDLFSLPSDYKQISDDDKNKQKQPKAKTKTGKS</sequence>
<dbReference type="EMBL" id="CM039431">
    <property type="protein sequence ID" value="KAI4338218.1"/>
    <property type="molecule type" value="Genomic_DNA"/>
</dbReference>
<name>A0ACB9NNS7_BAUVA</name>
<evidence type="ECO:0000313" key="1">
    <source>
        <dbReference type="EMBL" id="KAI4338218.1"/>
    </source>
</evidence>
<gene>
    <name evidence="1" type="ORF">L6164_016562</name>
</gene>
<protein>
    <submittedName>
        <fullName evidence="1">Uncharacterized protein</fullName>
    </submittedName>
</protein>
<accession>A0ACB9NNS7</accession>
<comment type="caution">
    <text evidence="1">The sequence shown here is derived from an EMBL/GenBank/DDBJ whole genome shotgun (WGS) entry which is preliminary data.</text>
</comment>
<keyword evidence="2" id="KW-1185">Reference proteome</keyword>
<proteinExistence type="predicted"/>
<organism evidence="1 2">
    <name type="scientific">Bauhinia variegata</name>
    <name type="common">Purple orchid tree</name>
    <name type="synonym">Phanera variegata</name>
    <dbReference type="NCBI Taxonomy" id="167791"/>
    <lineage>
        <taxon>Eukaryota</taxon>
        <taxon>Viridiplantae</taxon>
        <taxon>Streptophyta</taxon>
        <taxon>Embryophyta</taxon>
        <taxon>Tracheophyta</taxon>
        <taxon>Spermatophyta</taxon>
        <taxon>Magnoliopsida</taxon>
        <taxon>eudicotyledons</taxon>
        <taxon>Gunneridae</taxon>
        <taxon>Pentapetalae</taxon>
        <taxon>rosids</taxon>
        <taxon>fabids</taxon>
        <taxon>Fabales</taxon>
        <taxon>Fabaceae</taxon>
        <taxon>Cercidoideae</taxon>
        <taxon>Cercideae</taxon>
        <taxon>Bauhiniinae</taxon>
        <taxon>Bauhinia</taxon>
    </lineage>
</organism>
<reference evidence="1 2" key="1">
    <citation type="journal article" date="2022" name="DNA Res.">
        <title>Chromosomal-level genome assembly of the orchid tree Bauhinia variegata (Leguminosae; Cercidoideae) supports the allotetraploid origin hypothesis of Bauhinia.</title>
        <authorList>
            <person name="Zhong Y."/>
            <person name="Chen Y."/>
            <person name="Zheng D."/>
            <person name="Pang J."/>
            <person name="Liu Y."/>
            <person name="Luo S."/>
            <person name="Meng S."/>
            <person name="Qian L."/>
            <person name="Wei D."/>
            <person name="Dai S."/>
            <person name="Zhou R."/>
        </authorList>
    </citation>
    <scope>NUCLEOTIDE SEQUENCE [LARGE SCALE GENOMIC DNA]</scope>
    <source>
        <strain evidence="1">BV-YZ2020</strain>
    </source>
</reference>
<dbReference type="Proteomes" id="UP000828941">
    <property type="component" value="Chromosome 6"/>
</dbReference>